<reference evidence="1 2" key="1">
    <citation type="journal article" date="2018" name="J. Microbiol.">
        <title>Salicibibacter kimchii gen. nov., sp. nov., a moderately halophilic and alkalitolerant bacterium in the family Bacillaceae, isolated from kimchi.</title>
        <authorList>
            <person name="Jang J.Y."/>
            <person name="Oh Y.J."/>
            <person name="Lim S.K."/>
            <person name="Park H.K."/>
            <person name="Lee C."/>
            <person name="Kim J.Y."/>
            <person name="Lee M.A."/>
            <person name="Choi H.J."/>
        </authorList>
    </citation>
    <scope>NUCLEOTIDE SEQUENCE [LARGE SCALE GENOMIC DNA]</scope>
    <source>
        <strain evidence="1 2">NKC1-1</strain>
    </source>
</reference>
<dbReference type="EMBL" id="CP031092">
    <property type="protein sequence ID" value="AXF55730.1"/>
    <property type="molecule type" value="Genomic_DNA"/>
</dbReference>
<dbReference type="InterPro" id="IPR009293">
    <property type="entry name" value="UPF0478"/>
</dbReference>
<dbReference type="OrthoDB" id="2437843at2"/>
<proteinExistence type="predicted"/>
<dbReference type="PANTHER" id="PTHR40070:SF1">
    <property type="entry name" value="UPF0478 PROTEIN YTXG"/>
    <property type="match status" value="1"/>
</dbReference>
<dbReference type="RefSeq" id="WP_114371874.1">
    <property type="nucleotide sequence ID" value="NZ_CP031092.1"/>
</dbReference>
<evidence type="ECO:0000313" key="2">
    <source>
        <dbReference type="Proteomes" id="UP000252100"/>
    </source>
</evidence>
<dbReference type="Pfam" id="PF06103">
    <property type="entry name" value="DUF948"/>
    <property type="match status" value="1"/>
</dbReference>
<dbReference type="KEGG" id="rue:DT065_06630"/>
<name>A0A345BXP9_9BACI</name>
<dbReference type="AlphaFoldDB" id="A0A345BXP9"/>
<evidence type="ECO:0000313" key="1">
    <source>
        <dbReference type="EMBL" id="AXF55730.1"/>
    </source>
</evidence>
<gene>
    <name evidence="1" type="ORF">DT065_06630</name>
</gene>
<protein>
    <submittedName>
        <fullName evidence="1">DUF948 domain-containing protein</fullName>
    </submittedName>
</protein>
<sequence>MDLLGIAALIFAIAFAVLVIFLARALGNLANVLSKTEVTVGKLPEQLDEITKETGTVLHNTNETILDVNEKVATLNPIFGMIGDAGEASRRLSSSLVDMTEAVSNQSQEASETSRQKGLSGFYGLAAFIYFLNQKRKEKSE</sequence>
<keyword evidence="2" id="KW-1185">Reference proteome</keyword>
<organism evidence="1 2">
    <name type="scientific">Salicibibacter kimchii</name>
    <dbReference type="NCBI Taxonomy" id="2099786"/>
    <lineage>
        <taxon>Bacteria</taxon>
        <taxon>Bacillati</taxon>
        <taxon>Bacillota</taxon>
        <taxon>Bacilli</taxon>
        <taxon>Bacillales</taxon>
        <taxon>Bacillaceae</taxon>
        <taxon>Salicibibacter</taxon>
    </lineage>
</organism>
<dbReference type="Proteomes" id="UP000252100">
    <property type="component" value="Chromosome"/>
</dbReference>
<dbReference type="PANTHER" id="PTHR40070">
    <property type="entry name" value="UPF0478 PROTEIN YTXG"/>
    <property type="match status" value="1"/>
</dbReference>
<accession>A0A345BXP9</accession>